<dbReference type="SUPFAM" id="SSF54001">
    <property type="entry name" value="Cysteine proteinases"/>
    <property type="match status" value="1"/>
</dbReference>
<dbReference type="InterPro" id="IPR038765">
    <property type="entry name" value="Papain-like_cys_pep_sf"/>
</dbReference>
<feature type="domain" description="NlpC/P60" evidence="5">
    <location>
        <begin position="1"/>
        <end position="126"/>
    </location>
</feature>
<dbReference type="EMBL" id="BK016025">
    <property type="protein sequence ID" value="DAF90303.1"/>
    <property type="molecule type" value="Genomic_DNA"/>
</dbReference>
<keyword evidence="2" id="KW-0645">Protease</keyword>
<reference evidence="6" key="1">
    <citation type="journal article" date="2021" name="Proc. Natl. Acad. Sci. U.S.A.">
        <title>A Catalog of Tens of Thousands of Viruses from Human Metagenomes Reveals Hidden Associations with Chronic Diseases.</title>
        <authorList>
            <person name="Tisza M.J."/>
            <person name="Buck C.B."/>
        </authorList>
    </citation>
    <scope>NUCLEOTIDE SEQUENCE</scope>
    <source>
        <strain evidence="6">CtDd04</strain>
    </source>
</reference>
<dbReference type="GO" id="GO:0006508">
    <property type="term" value="P:proteolysis"/>
    <property type="evidence" value="ECO:0007669"/>
    <property type="project" value="UniProtKB-KW"/>
</dbReference>
<dbReference type="PANTHER" id="PTHR47053:SF1">
    <property type="entry name" value="MUREIN DD-ENDOPEPTIDASE MEPH-RELATED"/>
    <property type="match status" value="1"/>
</dbReference>
<dbReference type="Gene3D" id="3.90.1720.10">
    <property type="entry name" value="endopeptidase domain like (from Nostoc punctiforme)"/>
    <property type="match status" value="1"/>
</dbReference>
<evidence type="ECO:0000256" key="3">
    <source>
        <dbReference type="ARBA" id="ARBA00022801"/>
    </source>
</evidence>
<evidence type="ECO:0000259" key="5">
    <source>
        <dbReference type="PROSITE" id="PS51935"/>
    </source>
</evidence>
<dbReference type="Pfam" id="PF00877">
    <property type="entry name" value="NLPC_P60"/>
    <property type="match status" value="1"/>
</dbReference>
<evidence type="ECO:0000313" key="6">
    <source>
        <dbReference type="EMBL" id="DAF90303.1"/>
    </source>
</evidence>
<dbReference type="PANTHER" id="PTHR47053">
    <property type="entry name" value="MUREIN DD-ENDOPEPTIDASE MEPH-RELATED"/>
    <property type="match status" value="1"/>
</dbReference>
<accession>A0A8S5U758</accession>
<evidence type="ECO:0000256" key="4">
    <source>
        <dbReference type="ARBA" id="ARBA00022807"/>
    </source>
</evidence>
<evidence type="ECO:0000256" key="2">
    <source>
        <dbReference type="ARBA" id="ARBA00022670"/>
    </source>
</evidence>
<evidence type="ECO:0000256" key="1">
    <source>
        <dbReference type="ARBA" id="ARBA00007074"/>
    </source>
</evidence>
<dbReference type="InterPro" id="IPR000064">
    <property type="entry name" value="NLP_P60_dom"/>
</dbReference>
<dbReference type="PROSITE" id="PS51935">
    <property type="entry name" value="NLPC_P60"/>
    <property type="match status" value="1"/>
</dbReference>
<dbReference type="GO" id="GO:0001897">
    <property type="term" value="P:symbiont-mediated cytolysis of host cell"/>
    <property type="evidence" value="ECO:0007669"/>
    <property type="project" value="UniProtKB-ARBA"/>
</dbReference>
<proteinExistence type="inferred from homology"/>
<sequence length="216" mass="23879">MTANELVENAKELLGVKYVWGGNTPQSGLDCSGLLYYIQKKAGSEVGDMTASGYSKLGKKIPIGEQKVGDFLFFGYPVTHCAIFIGNGYMIESRGGRKNTADNPGIGVVKSLVSRRSDLSCIRRVWDEKSPSYEIGRTYTTMVEHLHVRYSVWGQIKKYAQLTRDGMKHAYSDGCLKKGTTVTVKEIKKDETGATWVRIPSGWICAITSKGDIYLS</sequence>
<keyword evidence="3 6" id="KW-0378">Hydrolase</keyword>
<keyword evidence="4" id="KW-0788">Thiol protease</keyword>
<comment type="similarity">
    <text evidence="1">Belongs to the peptidase C40 family.</text>
</comment>
<dbReference type="GO" id="GO:0008234">
    <property type="term" value="F:cysteine-type peptidase activity"/>
    <property type="evidence" value="ECO:0007669"/>
    <property type="project" value="UniProtKB-KW"/>
</dbReference>
<name>A0A8S5U758_9CAUD</name>
<dbReference type="InterPro" id="IPR051202">
    <property type="entry name" value="Peptidase_C40"/>
</dbReference>
<organism evidence="6">
    <name type="scientific">Podoviridae sp. ctDd04</name>
    <dbReference type="NCBI Taxonomy" id="2825232"/>
    <lineage>
        <taxon>Viruses</taxon>
        <taxon>Duplodnaviria</taxon>
        <taxon>Heunggongvirae</taxon>
        <taxon>Uroviricota</taxon>
        <taxon>Caudoviricetes</taxon>
    </lineage>
</organism>
<protein>
    <submittedName>
        <fullName evidence="6">Cell wall-associated hydrolase</fullName>
    </submittedName>
</protein>